<protein>
    <recommendedName>
        <fullName evidence="3">Arrestin C-terminal-like domain-containing protein</fullName>
    </recommendedName>
</protein>
<gene>
    <name evidence="4" type="ORF">M514_22023</name>
</gene>
<dbReference type="SMART" id="SM01017">
    <property type="entry name" value="Arrestin_C"/>
    <property type="match status" value="1"/>
</dbReference>
<dbReference type="Gene3D" id="2.60.40.640">
    <property type="match status" value="2"/>
</dbReference>
<evidence type="ECO:0000313" key="4">
    <source>
        <dbReference type="EMBL" id="KFD65811.1"/>
    </source>
</evidence>
<feature type="domain" description="Arrestin C-terminal-like" evidence="3">
    <location>
        <begin position="249"/>
        <end position="378"/>
    </location>
</feature>
<comment type="similarity">
    <text evidence="1">Belongs to the arrestin family.</text>
</comment>
<proteinExistence type="inferred from homology"/>
<dbReference type="PANTHER" id="PTHR11188">
    <property type="entry name" value="ARRESTIN DOMAIN CONTAINING PROTEIN"/>
    <property type="match status" value="1"/>
</dbReference>
<dbReference type="InterPro" id="IPR014752">
    <property type="entry name" value="Arrestin-like_C"/>
</dbReference>
<dbReference type="EMBL" id="KL367532">
    <property type="protein sequence ID" value="KFD65811.1"/>
    <property type="molecule type" value="Genomic_DNA"/>
</dbReference>
<dbReference type="Proteomes" id="UP000030758">
    <property type="component" value="Unassembled WGS sequence"/>
</dbReference>
<evidence type="ECO:0000256" key="2">
    <source>
        <dbReference type="SAM" id="MobiDB-lite"/>
    </source>
</evidence>
<accession>A0A085N8L5</accession>
<dbReference type="AlphaFoldDB" id="A0A085N8L5"/>
<dbReference type="InterPro" id="IPR050357">
    <property type="entry name" value="Arrestin_domain-protein"/>
</dbReference>
<feature type="compositionally biased region" description="Basic and acidic residues" evidence="2">
    <location>
        <begin position="17"/>
        <end position="26"/>
    </location>
</feature>
<reference evidence="4" key="1">
    <citation type="journal article" date="2014" name="Nat. Genet.">
        <title>Genome and transcriptome of the porcine whipworm Trichuris suis.</title>
        <authorList>
            <person name="Jex A.R."/>
            <person name="Nejsum P."/>
            <person name="Schwarz E.M."/>
            <person name="Hu L."/>
            <person name="Young N.D."/>
            <person name="Hall R.S."/>
            <person name="Korhonen P.K."/>
            <person name="Liao S."/>
            <person name="Thamsborg S."/>
            <person name="Xia J."/>
            <person name="Xu P."/>
            <person name="Wang S."/>
            <person name="Scheerlinck J.P."/>
            <person name="Hofmann A."/>
            <person name="Sternberg P.W."/>
            <person name="Wang J."/>
            <person name="Gasser R.B."/>
        </authorList>
    </citation>
    <scope>NUCLEOTIDE SEQUENCE [LARGE SCALE GENOMIC DNA]</scope>
    <source>
        <strain evidence="4">DCEP-RM93F</strain>
    </source>
</reference>
<sequence>MHGMETSNILGSVYTSKSKEGQRREELRMSGKCSFAGTVRNGIVAELNTKSCLEHAMRKGPSNRIAMNMDKVTIAIHLDQGDCPVAAGSELSGVVHLSYNESVLRVTDISIGLRGEARASWVSKVSDKIFDTSEPLIDQTAGNSVMPAESVNVREKTSIPFLFRLPSDLPSSIETKFGFIRYEVYVTVDVEYSQMSGCFLSSGSRQFKSLTTSRTVPIIALTGELMLSSLPSLSTEQKEQFDDVVCCWRHNVIVLELQTSSWVFTIGQVVSVRVKVVNQSHRQLAWCSLLLVRQVQFHAQSRYEDVADCRQFCTDVVCVDLPNVTSGDEYLDNVSFHVPNDLVPTSLHPCLVSVAYKLMLRVKNGTSHEIGLPVYLATK</sequence>
<evidence type="ECO:0000256" key="1">
    <source>
        <dbReference type="ARBA" id="ARBA00005298"/>
    </source>
</evidence>
<dbReference type="Pfam" id="PF02752">
    <property type="entry name" value="Arrestin_C"/>
    <property type="match status" value="1"/>
</dbReference>
<organism evidence="4">
    <name type="scientific">Trichuris suis</name>
    <name type="common">pig whipworm</name>
    <dbReference type="NCBI Taxonomy" id="68888"/>
    <lineage>
        <taxon>Eukaryota</taxon>
        <taxon>Metazoa</taxon>
        <taxon>Ecdysozoa</taxon>
        <taxon>Nematoda</taxon>
        <taxon>Enoplea</taxon>
        <taxon>Dorylaimia</taxon>
        <taxon>Trichinellida</taxon>
        <taxon>Trichuridae</taxon>
        <taxon>Trichuris</taxon>
    </lineage>
</organism>
<dbReference type="PANTHER" id="PTHR11188:SF17">
    <property type="entry name" value="FI21816P1"/>
    <property type="match status" value="1"/>
</dbReference>
<dbReference type="SUPFAM" id="SSF81296">
    <property type="entry name" value="E set domains"/>
    <property type="match status" value="2"/>
</dbReference>
<dbReference type="InterPro" id="IPR011021">
    <property type="entry name" value="Arrestin-like_N"/>
</dbReference>
<name>A0A085N8L5_9BILA</name>
<feature type="compositionally biased region" description="Polar residues" evidence="2">
    <location>
        <begin position="1"/>
        <end position="16"/>
    </location>
</feature>
<dbReference type="GO" id="GO:0015031">
    <property type="term" value="P:protein transport"/>
    <property type="evidence" value="ECO:0007669"/>
    <property type="project" value="TreeGrafter"/>
</dbReference>
<dbReference type="InterPro" id="IPR011022">
    <property type="entry name" value="Arrestin_C-like"/>
</dbReference>
<dbReference type="GO" id="GO:0005737">
    <property type="term" value="C:cytoplasm"/>
    <property type="evidence" value="ECO:0007669"/>
    <property type="project" value="TreeGrafter"/>
</dbReference>
<evidence type="ECO:0000259" key="3">
    <source>
        <dbReference type="SMART" id="SM01017"/>
    </source>
</evidence>
<feature type="region of interest" description="Disordered" evidence="2">
    <location>
        <begin position="1"/>
        <end position="26"/>
    </location>
</feature>
<dbReference type="Pfam" id="PF00339">
    <property type="entry name" value="Arrestin_N"/>
    <property type="match status" value="1"/>
</dbReference>
<dbReference type="InterPro" id="IPR014756">
    <property type="entry name" value="Ig_E-set"/>
</dbReference>